<keyword evidence="2" id="KW-1003">Cell membrane</keyword>
<dbReference type="PANTHER" id="PTHR36506:SF1">
    <property type="entry name" value="PREFLAGELLIN PEPTIDASE"/>
    <property type="match status" value="1"/>
</dbReference>
<accession>A0A0G3I2D1</accession>
<dbReference type="GO" id="GO:0005886">
    <property type="term" value="C:plasma membrane"/>
    <property type="evidence" value="ECO:0007669"/>
    <property type="project" value="UniProtKB-SubCell"/>
</dbReference>
<dbReference type="OrthoDB" id="5329005at2"/>
<keyword evidence="9" id="KW-1185">Reference proteome</keyword>
<feature type="transmembrane region" description="Helical" evidence="6">
    <location>
        <begin position="52"/>
        <end position="77"/>
    </location>
</feature>
<evidence type="ECO:0000256" key="3">
    <source>
        <dbReference type="ARBA" id="ARBA00022692"/>
    </source>
</evidence>
<dbReference type="Gene3D" id="1.20.120.1220">
    <property type="match status" value="1"/>
</dbReference>
<proteinExistence type="predicted"/>
<dbReference type="STRING" id="1277257.G293_01970"/>
<dbReference type="Pfam" id="PF01478">
    <property type="entry name" value="Peptidase_A24"/>
    <property type="match status" value="1"/>
</dbReference>
<organism evidence="8 9">
    <name type="scientific">Candidatus Liberibacter africanus PTSAPSY</name>
    <dbReference type="NCBI Taxonomy" id="1277257"/>
    <lineage>
        <taxon>Bacteria</taxon>
        <taxon>Pseudomonadati</taxon>
        <taxon>Pseudomonadota</taxon>
        <taxon>Alphaproteobacteria</taxon>
        <taxon>Hyphomicrobiales</taxon>
        <taxon>Rhizobiaceae</taxon>
        <taxon>Liberibacter</taxon>
    </lineage>
</organism>
<dbReference type="EMBL" id="CP004021">
    <property type="protein sequence ID" value="AKK20026.1"/>
    <property type="molecule type" value="Genomic_DNA"/>
</dbReference>
<name>A0A0G3I2D1_LIBAF</name>
<dbReference type="Proteomes" id="UP000035503">
    <property type="component" value="Chromosome"/>
</dbReference>
<evidence type="ECO:0000256" key="1">
    <source>
        <dbReference type="ARBA" id="ARBA00004651"/>
    </source>
</evidence>
<feature type="domain" description="Prepilin type IV endopeptidase peptidase" evidence="7">
    <location>
        <begin position="11"/>
        <end position="113"/>
    </location>
</feature>
<evidence type="ECO:0000256" key="2">
    <source>
        <dbReference type="ARBA" id="ARBA00022475"/>
    </source>
</evidence>
<keyword evidence="4 6" id="KW-1133">Transmembrane helix</keyword>
<evidence type="ECO:0000259" key="7">
    <source>
        <dbReference type="Pfam" id="PF01478"/>
    </source>
</evidence>
<evidence type="ECO:0000256" key="6">
    <source>
        <dbReference type="SAM" id="Phobius"/>
    </source>
</evidence>
<dbReference type="AlphaFoldDB" id="A0A0G3I2D1"/>
<evidence type="ECO:0000256" key="4">
    <source>
        <dbReference type="ARBA" id="ARBA00022989"/>
    </source>
</evidence>
<feature type="transmembrane region" description="Helical" evidence="6">
    <location>
        <begin position="97"/>
        <end position="121"/>
    </location>
</feature>
<reference evidence="8 9" key="1">
    <citation type="journal article" date="2015" name="Genome Announc.">
        <title>Complete Genome Sequence of 'Candidatus Liberibacter africanus,' a Bacterium Associated with Citrus Huanglongbing.</title>
        <authorList>
            <person name="Lin H."/>
            <person name="Pietersen G."/>
            <person name="Han C."/>
            <person name="Read D.A."/>
            <person name="Lou B."/>
            <person name="Gupta G."/>
            <person name="Civerolo E.L."/>
        </authorList>
    </citation>
    <scope>NUCLEOTIDE SEQUENCE [LARGE SCALE GENOMIC DNA]</scope>
    <source>
        <strain evidence="8 9">PTSAPSY</strain>
    </source>
</reference>
<dbReference type="InterPro" id="IPR052218">
    <property type="entry name" value="Preflagellin_Peptidase"/>
</dbReference>
<protein>
    <submittedName>
        <fullName evidence="8">Peptidase A24A prepilin type IV</fullName>
    </submittedName>
</protein>
<dbReference type="RefSeq" id="WP_047264078.1">
    <property type="nucleotide sequence ID" value="NZ_CP004021.1"/>
</dbReference>
<dbReference type="PATRIC" id="fig|1277257.4.peg.426"/>
<sequence>MIASAIFIIPPFCLILAALTDLFEALIPNRVSIVMMSSFILIAFWEGMAYHLIALHLLVGLLVFIVCFVLFIFNIMGGGDVKLLTATSIWFGWTISLLNFVFYVAILGGVLSIGILLIRMINGYSSLFYAVIPKSFLMKGKIPYGIAISIGGLICYPDSYFFKVVLIGISS</sequence>
<evidence type="ECO:0000313" key="9">
    <source>
        <dbReference type="Proteomes" id="UP000035503"/>
    </source>
</evidence>
<evidence type="ECO:0000313" key="8">
    <source>
        <dbReference type="EMBL" id="AKK20026.1"/>
    </source>
</evidence>
<dbReference type="KEGG" id="lau:G293_01970"/>
<dbReference type="InterPro" id="IPR000045">
    <property type="entry name" value="Prepilin_IV_endopep_pep"/>
</dbReference>
<gene>
    <name evidence="8" type="ORF">G293_01970</name>
</gene>
<keyword evidence="5 6" id="KW-0472">Membrane</keyword>
<dbReference type="GO" id="GO:0004190">
    <property type="term" value="F:aspartic-type endopeptidase activity"/>
    <property type="evidence" value="ECO:0007669"/>
    <property type="project" value="InterPro"/>
</dbReference>
<keyword evidence="3 6" id="KW-0812">Transmembrane</keyword>
<feature type="transmembrane region" description="Helical" evidence="6">
    <location>
        <begin position="142"/>
        <end position="162"/>
    </location>
</feature>
<comment type="subcellular location">
    <subcellularLocation>
        <location evidence="1">Cell membrane</location>
        <topology evidence="1">Multi-pass membrane protein</topology>
    </subcellularLocation>
</comment>
<evidence type="ECO:0000256" key="5">
    <source>
        <dbReference type="ARBA" id="ARBA00023136"/>
    </source>
</evidence>
<dbReference type="PANTHER" id="PTHR36506">
    <property type="entry name" value="PREFLAGELLIN PEPTIDASE"/>
    <property type="match status" value="1"/>
</dbReference>